<organism evidence="1">
    <name type="scientific">Culex pipiens</name>
    <name type="common">House mosquito</name>
    <dbReference type="NCBI Taxonomy" id="7175"/>
    <lineage>
        <taxon>Eukaryota</taxon>
        <taxon>Metazoa</taxon>
        <taxon>Ecdysozoa</taxon>
        <taxon>Arthropoda</taxon>
        <taxon>Hexapoda</taxon>
        <taxon>Insecta</taxon>
        <taxon>Pterygota</taxon>
        <taxon>Neoptera</taxon>
        <taxon>Endopterygota</taxon>
        <taxon>Diptera</taxon>
        <taxon>Nematocera</taxon>
        <taxon>Culicoidea</taxon>
        <taxon>Culicidae</taxon>
        <taxon>Culicinae</taxon>
        <taxon>Culicini</taxon>
        <taxon>Culex</taxon>
        <taxon>Culex</taxon>
    </lineage>
</organism>
<evidence type="ECO:0000313" key="1">
    <source>
        <dbReference type="EMBL" id="CAG6452546.1"/>
    </source>
</evidence>
<sequence length="146" mass="15673">MWYGEGRELRVGWWAGLAFRRRFSRISWTSSSTASTSLACLLGIVGLLLPLLLPRISATTTGGCASCSLCSIIATLTRTRASGTNHNHFNRNFPNSARNGGSRAALCTVTARFTTITLARDRRSNGCCFASSSSSARIDPPVAGER</sequence>
<reference evidence="1" key="1">
    <citation type="submission" date="2021-05" db="EMBL/GenBank/DDBJ databases">
        <authorList>
            <person name="Alioto T."/>
            <person name="Alioto T."/>
            <person name="Gomez Garrido J."/>
        </authorList>
    </citation>
    <scope>NUCLEOTIDE SEQUENCE</scope>
</reference>
<dbReference type="AlphaFoldDB" id="A0A8D8EZ32"/>
<proteinExistence type="predicted"/>
<protein>
    <submittedName>
        <fullName evidence="1">(northern house mosquito) hypothetical protein</fullName>
    </submittedName>
</protein>
<name>A0A8D8EZ32_CULPI</name>
<dbReference type="EMBL" id="HBUE01020949">
    <property type="protein sequence ID" value="CAG6452546.1"/>
    <property type="molecule type" value="Transcribed_RNA"/>
</dbReference>
<accession>A0A8D8EZ32</accession>
<dbReference type="EMBL" id="HBUE01020942">
    <property type="protein sequence ID" value="CAG6452538.1"/>
    <property type="molecule type" value="Transcribed_RNA"/>
</dbReference>
<dbReference type="EMBL" id="HBUE01020944">
    <property type="protein sequence ID" value="CAG6452540.1"/>
    <property type="molecule type" value="Transcribed_RNA"/>
</dbReference>
<dbReference type="EMBL" id="HBUE01020950">
    <property type="protein sequence ID" value="CAG6452548.1"/>
    <property type="molecule type" value="Transcribed_RNA"/>
</dbReference>